<evidence type="ECO:0000313" key="3">
    <source>
        <dbReference type="Proteomes" id="UP000637239"/>
    </source>
</evidence>
<proteinExistence type="predicted"/>
<dbReference type="PROSITE" id="PS51462">
    <property type="entry name" value="NUDIX"/>
    <property type="match status" value="1"/>
</dbReference>
<sequence length="327" mass="36781">MAKTLFDVVDELDNFPYYENDPDLSQEHLKVYHAFKVNGIDGILGYVPNAVVESFPWPKDSWIIDSTAQTITLLSPPDATVAARSEMMAQTLRQMAASGDFKILQGWRDERFPVYGPCGEVVVEIERSASALFGIITCGVQMVCYTEDVHDGSPRFWIARRSRSKQTYPGMLDSTAAGGLSAGQLPRDAMICEAMEEASLDLGLLEASMRCVGCISYFHVRGRLAGGETGLLQPELEYLYECKMRAEDQIPKPKDSEVEDLRLWTVDQVLGALKNGEFKPNSAVVFIDFLIRRGLITPEMEPRYIEIITRLHRRLPFPSPRRFNSSR</sequence>
<name>A0A7R7VJS3_ASPCH</name>
<dbReference type="KEGG" id="ache:ACHE_21160S"/>
<keyword evidence="3" id="KW-1185">Reference proteome</keyword>
<dbReference type="EMBL" id="AP024417">
    <property type="protein sequence ID" value="BCR85702.1"/>
    <property type="molecule type" value="Genomic_DNA"/>
</dbReference>
<dbReference type="PANTHER" id="PTHR13622">
    <property type="entry name" value="THIAMIN PYROPHOSPHOKINASE"/>
    <property type="match status" value="1"/>
</dbReference>
<dbReference type="InterPro" id="IPR015797">
    <property type="entry name" value="NUDIX_hydrolase-like_dom_sf"/>
</dbReference>
<evidence type="ECO:0000259" key="1">
    <source>
        <dbReference type="PROSITE" id="PS51462"/>
    </source>
</evidence>
<dbReference type="AlphaFoldDB" id="A0A7R7VJS3"/>
<accession>A0A7R7VJS3</accession>
<evidence type="ECO:0000313" key="2">
    <source>
        <dbReference type="EMBL" id="BCR85702.1"/>
    </source>
</evidence>
<reference evidence="2" key="1">
    <citation type="submission" date="2021-01" db="EMBL/GenBank/DDBJ databases">
        <authorList>
            <consortium name="Aspergillus chevalieri M1 genome sequencing consortium"/>
            <person name="Kazuki M."/>
            <person name="Futagami T."/>
        </authorList>
    </citation>
    <scope>NUCLEOTIDE SEQUENCE</scope>
    <source>
        <strain evidence="2">M1</strain>
    </source>
</reference>
<dbReference type="CDD" id="cd03676">
    <property type="entry name" value="NUDIX_Tnr3_like"/>
    <property type="match status" value="1"/>
</dbReference>
<feature type="domain" description="Nudix hydrolase" evidence="1">
    <location>
        <begin position="135"/>
        <end position="286"/>
    </location>
</feature>
<dbReference type="GeneID" id="66980061"/>
<organism evidence="2 3">
    <name type="scientific">Aspergillus chevalieri</name>
    <name type="common">Eurotium chevalieri</name>
    <dbReference type="NCBI Taxonomy" id="182096"/>
    <lineage>
        <taxon>Eukaryota</taxon>
        <taxon>Fungi</taxon>
        <taxon>Dikarya</taxon>
        <taxon>Ascomycota</taxon>
        <taxon>Pezizomycotina</taxon>
        <taxon>Eurotiomycetes</taxon>
        <taxon>Eurotiomycetidae</taxon>
        <taxon>Eurotiales</taxon>
        <taxon>Aspergillaceae</taxon>
        <taxon>Aspergillus</taxon>
        <taxon>Aspergillus subgen. Aspergillus</taxon>
    </lineage>
</organism>
<protein>
    <recommendedName>
        <fullName evidence="1">Nudix hydrolase domain-containing protein</fullName>
    </recommendedName>
</protein>
<dbReference type="Gene3D" id="3.90.79.10">
    <property type="entry name" value="Nucleoside Triphosphate Pyrophosphohydrolase"/>
    <property type="match status" value="1"/>
</dbReference>
<dbReference type="SUPFAM" id="SSF55811">
    <property type="entry name" value="Nudix"/>
    <property type="match status" value="1"/>
</dbReference>
<dbReference type="Pfam" id="PF00293">
    <property type="entry name" value="NUDIX"/>
    <property type="match status" value="1"/>
</dbReference>
<dbReference type="PANTHER" id="PTHR13622:SF13">
    <property type="entry name" value="NUDIX HYDROLASE DOMAIN-CONTAINING PROTEIN"/>
    <property type="match status" value="1"/>
</dbReference>
<dbReference type="InterPro" id="IPR000086">
    <property type="entry name" value="NUDIX_hydrolase_dom"/>
</dbReference>
<reference evidence="2" key="2">
    <citation type="submission" date="2021-02" db="EMBL/GenBank/DDBJ databases">
        <title>Aspergillus chevalieri M1 genome sequence.</title>
        <authorList>
            <person name="Kadooka C."/>
            <person name="Mori K."/>
            <person name="Futagami T."/>
        </authorList>
    </citation>
    <scope>NUCLEOTIDE SEQUENCE</scope>
    <source>
        <strain evidence="2">M1</strain>
    </source>
</reference>
<dbReference type="RefSeq" id="XP_043134224.1">
    <property type="nucleotide sequence ID" value="XM_043275213.1"/>
</dbReference>
<dbReference type="Pfam" id="PF15916">
    <property type="entry name" value="DUF4743"/>
    <property type="match status" value="1"/>
</dbReference>
<gene>
    <name evidence="2" type="ORF">ACHE_21160S</name>
</gene>
<dbReference type="FunFam" id="3.90.79.10:FF:000019">
    <property type="entry name" value="Thiamin pyrophosphokinase, putative"/>
    <property type="match status" value="1"/>
</dbReference>
<dbReference type="Proteomes" id="UP000637239">
    <property type="component" value="Chromosome 2"/>
</dbReference>
<dbReference type="InterPro" id="IPR031804">
    <property type="entry name" value="DUF4743"/>
</dbReference>
<dbReference type="GO" id="GO:0044715">
    <property type="term" value="F:8-oxo-dGDP phosphatase activity"/>
    <property type="evidence" value="ECO:0007669"/>
    <property type="project" value="UniProtKB-ARBA"/>
</dbReference>